<sequence>MVALQAAPASTDRDEAVDEDEDVLENGDWRASFEEKWAAAMAQIDAGEEGVPEATKSAPRKGGPDTAGVKLPSAQAKEPSLPRQSAVSTALCRLKQISQLHVLAGAESQMYFKFFFLHVVEVEKRLQTDIAHVLTPAQTRSERYGAPRRDLAAMVELMATMGAAAKELFDYNREMYEFDQGQRLDRELLRMEMQIKRFQLFREDVRDLVELTVGKMEMYHVVGALVLECTVIYYTEGRIRTSSPPFLLGLYWLSAAGTFIYVLLCVWFSMYASISSHSFGVRLLTRFIRLPIPGSQQINALNARLTDFERQGKKIMRIPFTRDVPQWQQRRDLKDQPDPGLGVGEGDENFMTAVVQPGGMKQQDLLEEGVQAYQDDEIGLQQAAQNLPGKHIRLFR</sequence>
<evidence type="ECO:0000313" key="4">
    <source>
        <dbReference type="Proteomes" id="UP000601435"/>
    </source>
</evidence>
<evidence type="ECO:0000256" key="2">
    <source>
        <dbReference type="SAM" id="Phobius"/>
    </source>
</evidence>
<feature type="compositionally biased region" description="Acidic residues" evidence="1">
    <location>
        <begin position="15"/>
        <end position="25"/>
    </location>
</feature>
<feature type="transmembrane region" description="Helical" evidence="2">
    <location>
        <begin position="218"/>
        <end position="235"/>
    </location>
</feature>
<feature type="region of interest" description="Disordered" evidence="1">
    <location>
        <begin position="44"/>
        <end position="82"/>
    </location>
</feature>
<reference evidence="3" key="1">
    <citation type="submission" date="2021-02" db="EMBL/GenBank/DDBJ databases">
        <authorList>
            <person name="Dougan E. K."/>
            <person name="Rhodes N."/>
            <person name="Thang M."/>
            <person name="Chan C."/>
        </authorList>
    </citation>
    <scope>NUCLEOTIDE SEQUENCE</scope>
</reference>
<evidence type="ECO:0000313" key="3">
    <source>
        <dbReference type="EMBL" id="CAE7941867.1"/>
    </source>
</evidence>
<dbReference type="EMBL" id="CAJNJA010095119">
    <property type="protein sequence ID" value="CAE7941867.1"/>
    <property type="molecule type" value="Genomic_DNA"/>
</dbReference>
<keyword evidence="4" id="KW-1185">Reference proteome</keyword>
<name>A0A813CHB7_9DINO</name>
<protein>
    <submittedName>
        <fullName evidence="3">AMT1-1 protein</fullName>
    </submittedName>
</protein>
<dbReference type="Proteomes" id="UP000601435">
    <property type="component" value="Unassembled WGS sequence"/>
</dbReference>
<proteinExistence type="predicted"/>
<organism evidence="3 4">
    <name type="scientific">Symbiodinium necroappetens</name>
    <dbReference type="NCBI Taxonomy" id="1628268"/>
    <lineage>
        <taxon>Eukaryota</taxon>
        <taxon>Sar</taxon>
        <taxon>Alveolata</taxon>
        <taxon>Dinophyceae</taxon>
        <taxon>Suessiales</taxon>
        <taxon>Symbiodiniaceae</taxon>
        <taxon>Symbiodinium</taxon>
    </lineage>
</organism>
<evidence type="ECO:0000256" key="1">
    <source>
        <dbReference type="SAM" id="MobiDB-lite"/>
    </source>
</evidence>
<dbReference type="AlphaFoldDB" id="A0A813CHB7"/>
<gene>
    <name evidence="3" type="primary">AMT1-1</name>
    <name evidence="3" type="ORF">SNEC2469_LOCUS34439</name>
</gene>
<keyword evidence="2" id="KW-0472">Membrane</keyword>
<feature type="region of interest" description="Disordered" evidence="1">
    <location>
        <begin position="1"/>
        <end position="29"/>
    </location>
</feature>
<keyword evidence="2" id="KW-1133">Transmembrane helix</keyword>
<dbReference type="OrthoDB" id="420453at2759"/>
<feature type="transmembrane region" description="Helical" evidence="2">
    <location>
        <begin position="247"/>
        <end position="270"/>
    </location>
</feature>
<keyword evidence="2" id="KW-0812">Transmembrane</keyword>
<accession>A0A813CHB7</accession>
<feature type="non-terminal residue" evidence="3">
    <location>
        <position position="1"/>
    </location>
</feature>
<comment type="caution">
    <text evidence="3">The sequence shown here is derived from an EMBL/GenBank/DDBJ whole genome shotgun (WGS) entry which is preliminary data.</text>
</comment>